<dbReference type="GO" id="GO:0009977">
    <property type="term" value="F:proton motive force dependent protein transmembrane transporter activity"/>
    <property type="evidence" value="ECO:0007669"/>
    <property type="project" value="TreeGrafter"/>
</dbReference>
<dbReference type="InterPro" id="IPR019820">
    <property type="entry name" value="Sec-indep_translocase_CS"/>
</dbReference>
<dbReference type="GO" id="GO:0043953">
    <property type="term" value="P:protein transport by the Tat complex"/>
    <property type="evidence" value="ECO:0007669"/>
    <property type="project" value="TreeGrafter"/>
</dbReference>
<sequence>MKQNSDGAMPLLGHFNELRKRLFKSALAIALASFVGWFSYDGIINRLAAPICDLKSATDSGSSSCGVLYINGVLGPIDLRFKISIIIGALLAAPIWLYQIWAFISPGLHKKERRNSILFVIFAVPFFAIGVFAGYKVLPIAVDVLLSFTPNSLSNLVKFDDYLGFVTQLIFVFGIAFELPVFLVSLNLAGILSGRGILKPWRYAIFAITLFSAIFTPTGDPITMFFLALPLCLLYLAAGGISLAIDRRRRKNKDDYGK</sequence>
<dbReference type="GO" id="GO:0033281">
    <property type="term" value="C:TAT protein transport complex"/>
    <property type="evidence" value="ECO:0007669"/>
    <property type="project" value="TreeGrafter"/>
</dbReference>
<evidence type="ECO:0000256" key="4">
    <source>
        <dbReference type="ARBA" id="ARBA00023136"/>
    </source>
</evidence>
<dbReference type="PROSITE" id="PS01218">
    <property type="entry name" value="TATC"/>
    <property type="match status" value="1"/>
</dbReference>
<dbReference type="AlphaFoldDB" id="A0A6J6Q683"/>
<feature type="transmembrane region" description="Helical" evidence="5">
    <location>
        <begin position="21"/>
        <end position="40"/>
    </location>
</feature>
<dbReference type="Pfam" id="PF00902">
    <property type="entry name" value="TatC"/>
    <property type="match status" value="1"/>
</dbReference>
<feature type="transmembrane region" description="Helical" evidence="5">
    <location>
        <begin position="83"/>
        <end position="104"/>
    </location>
</feature>
<evidence type="ECO:0000256" key="5">
    <source>
        <dbReference type="SAM" id="Phobius"/>
    </source>
</evidence>
<keyword evidence="4 5" id="KW-0472">Membrane</keyword>
<dbReference type="InterPro" id="IPR002033">
    <property type="entry name" value="TatC"/>
</dbReference>
<evidence type="ECO:0000256" key="2">
    <source>
        <dbReference type="ARBA" id="ARBA00022692"/>
    </source>
</evidence>
<organism evidence="6">
    <name type="scientific">freshwater metagenome</name>
    <dbReference type="NCBI Taxonomy" id="449393"/>
    <lineage>
        <taxon>unclassified sequences</taxon>
        <taxon>metagenomes</taxon>
        <taxon>ecological metagenomes</taxon>
    </lineage>
</organism>
<dbReference type="PRINTS" id="PR01840">
    <property type="entry name" value="TATCFAMILY"/>
</dbReference>
<reference evidence="6" key="1">
    <citation type="submission" date="2020-05" db="EMBL/GenBank/DDBJ databases">
        <authorList>
            <person name="Chiriac C."/>
            <person name="Salcher M."/>
            <person name="Ghai R."/>
            <person name="Kavagutti S V."/>
        </authorList>
    </citation>
    <scope>NUCLEOTIDE SEQUENCE</scope>
</reference>
<feature type="transmembrane region" description="Helical" evidence="5">
    <location>
        <begin position="162"/>
        <end position="189"/>
    </location>
</feature>
<keyword evidence="3 5" id="KW-1133">Transmembrane helix</keyword>
<proteinExistence type="inferred from homology"/>
<dbReference type="EMBL" id="CAEZXV010000100">
    <property type="protein sequence ID" value="CAB4707301.1"/>
    <property type="molecule type" value="Genomic_DNA"/>
</dbReference>
<dbReference type="HAMAP" id="MF_00902">
    <property type="entry name" value="TatC"/>
    <property type="match status" value="1"/>
</dbReference>
<evidence type="ECO:0000256" key="1">
    <source>
        <dbReference type="ARBA" id="ARBA00004141"/>
    </source>
</evidence>
<feature type="transmembrane region" description="Helical" evidence="5">
    <location>
        <begin position="224"/>
        <end position="245"/>
    </location>
</feature>
<evidence type="ECO:0000313" key="6">
    <source>
        <dbReference type="EMBL" id="CAB4707301.1"/>
    </source>
</evidence>
<feature type="transmembrane region" description="Helical" evidence="5">
    <location>
        <begin position="116"/>
        <end position="142"/>
    </location>
</feature>
<name>A0A6J6Q683_9ZZZZ</name>
<accession>A0A6J6Q683</accession>
<dbReference type="GO" id="GO:0065002">
    <property type="term" value="P:intracellular protein transmembrane transport"/>
    <property type="evidence" value="ECO:0007669"/>
    <property type="project" value="TreeGrafter"/>
</dbReference>
<feature type="transmembrane region" description="Helical" evidence="5">
    <location>
        <begin position="201"/>
        <end position="218"/>
    </location>
</feature>
<gene>
    <name evidence="6" type="ORF">UFOPK2598_00901</name>
</gene>
<dbReference type="PANTHER" id="PTHR30371">
    <property type="entry name" value="SEC-INDEPENDENT PROTEIN TRANSLOCASE PROTEIN TATC"/>
    <property type="match status" value="1"/>
</dbReference>
<comment type="subcellular location">
    <subcellularLocation>
        <location evidence="1">Membrane</location>
        <topology evidence="1">Multi-pass membrane protein</topology>
    </subcellularLocation>
</comment>
<protein>
    <submittedName>
        <fullName evidence="6">Unannotated protein</fullName>
    </submittedName>
</protein>
<dbReference type="PANTHER" id="PTHR30371:SF0">
    <property type="entry name" value="SEC-INDEPENDENT PROTEIN TRANSLOCASE PROTEIN TATC, CHLOROPLASTIC-RELATED"/>
    <property type="match status" value="1"/>
</dbReference>
<dbReference type="NCBIfam" id="TIGR00945">
    <property type="entry name" value="tatC"/>
    <property type="match status" value="1"/>
</dbReference>
<evidence type="ECO:0000256" key="3">
    <source>
        <dbReference type="ARBA" id="ARBA00022989"/>
    </source>
</evidence>
<keyword evidence="2 5" id="KW-0812">Transmembrane</keyword>